<evidence type="ECO:0000256" key="2">
    <source>
        <dbReference type="ARBA" id="ARBA00022679"/>
    </source>
</evidence>
<dbReference type="PROSITE" id="PS50011">
    <property type="entry name" value="PROTEIN_KINASE_DOM"/>
    <property type="match status" value="1"/>
</dbReference>
<feature type="binding site" evidence="6">
    <location>
        <position position="34"/>
    </location>
    <ligand>
        <name>ATP</name>
        <dbReference type="ChEBI" id="CHEBI:30616"/>
    </ligand>
</feature>
<keyword evidence="5 6" id="KW-0067">ATP-binding</keyword>
<dbReference type="InterPro" id="IPR000719">
    <property type="entry name" value="Prot_kinase_dom"/>
</dbReference>
<proteinExistence type="inferred from homology"/>
<protein>
    <recommendedName>
        <fullName evidence="8">Protein kinase domain-containing protein</fullName>
    </recommendedName>
</protein>
<dbReference type="InterPro" id="IPR017441">
    <property type="entry name" value="Protein_kinase_ATP_BS"/>
</dbReference>
<dbReference type="InterPro" id="IPR050117">
    <property type="entry name" value="MAPK"/>
</dbReference>
<dbReference type="GO" id="GO:0004674">
    <property type="term" value="F:protein serine/threonine kinase activity"/>
    <property type="evidence" value="ECO:0007669"/>
    <property type="project" value="UniProtKB-KW"/>
</dbReference>
<keyword evidence="1 7" id="KW-0723">Serine/threonine-protein kinase</keyword>
<dbReference type="Gene3D" id="1.10.510.10">
    <property type="entry name" value="Transferase(Phosphotransferase) domain 1"/>
    <property type="match status" value="1"/>
</dbReference>
<name>A0AAD1X2T2_EUPCR</name>
<comment type="similarity">
    <text evidence="7">Belongs to the protein kinase superfamily.</text>
</comment>
<dbReference type="AlphaFoldDB" id="A0AAD1X2T2"/>
<dbReference type="FunFam" id="1.10.510.10:FF:000624">
    <property type="entry name" value="Mitogen-activated protein kinase"/>
    <property type="match status" value="1"/>
</dbReference>
<dbReference type="EMBL" id="CAMPGE010000049">
    <property type="protein sequence ID" value="CAI2358769.1"/>
    <property type="molecule type" value="Genomic_DNA"/>
</dbReference>
<evidence type="ECO:0000259" key="8">
    <source>
        <dbReference type="PROSITE" id="PS50011"/>
    </source>
</evidence>
<feature type="domain" description="Protein kinase" evidence="8">
    <location>
        <begin position="4"/>
        <end position="287"/>
    </location>
</feature>
<comment type="caution">
    <text evidence="9">The sequence shown here is derived from an EMBL/GenBank/DDBJ whole genome shotgun (WGS) entry which is preliminary data.</text>
</comment>
<dbReference type="GO" id="GO:0005524">
    <property type="term" value="F:ATP binding"/>
    <property type="evidence" value="ECO:0007669"/>
    <property type="project" value="UniProtKB-UniRule"/>
</dbReference>
<dbReference type="Gene3D" id="3.30.200.20">
    <property type="entry name" value="Phosphorylase Kinase, domain 1"/>
    <property type="match status" value="1"/>
</dbReference>
<evidence type="ECO:0000256" key="7">
    <source>
        <dbReference type="RuleBase" id="RU000304"/>
    </source>
</evidence>
<evidence type="ECO:0000313" key="10">
    <source>
        <dbReference type="Proteomes" id="UP001295684"/>
    </source>
</evidence>
<evidence type="ECO:0000256" key="5">
    <source>
        <dbReference type="ARBA" id="ARBA00022840"/>
    </source>
</evidence>
<keyword evidence="10" id="KW-1185">Reference proteome</keyword>
<organism evidence="9 10">
    <name type="scientific">Euplotes crassus</name>
    <dbReference type="NCBI Taxonomy" id="5936"/>
    <lineage>
        <taxon>Eukaryota</taxon>
        <taxon>Sar</taxon>
        <taxon>Alveolata</taxon>
        <taxon>Ciliophora</taxon>
        <taxon>Intramacronucleata</taxon>
        <taxon>Spirotrichea</taxon>
        <taxon>Hypotrichia</taxon>
        <taxon>Euplotida</taxon>
        <taxon>Euplotidae</taxon>
        <taxon>Moneuplotes</taxon>
    </lineage>
</organism>
<evidence type="ECO:0000256" key="3">
    <source>
        <dbReference type="ARBA" id="ARBA00022741"/>
    </source>
</evidence>
<dbReference type="SMART" id="SM00220">
    <property type="entry name" value="S_TKc"/>
    <property type="match status" value="1"/>
</dbReference>
<sequence length="292" mass="33802">MEDYQFVTKIGSGAFGSVYKIYDQKKKKYRAVKKFKRRFVTVEECQEEIEVEVLPKLKHPNIVGLQKIIYQDELLYLVMELAQTDLARYFSQLRKDNVILMEDQIKKMMKQIVTGVLAIHEKGYMHRDLKPENILLSDDNTLKIGDLGTAKKLSEQFPFTNYVSTRWYRAPECVINSTKYSPAVDVFALGCIMAEMYTLKPVFCGSCAKDQLKKYCTILGTQNFENWEEGAAVVKEKGFILDKYYPECLSETLKSASLTALDLLRSLLQFDPSKRIKISEILQHDFFSQEKN</sequence>
<dbReference type="InterPro" id="IPR008271">
    <property type="entry name" value="Ser/Thr_kinase_AS"/>
</dbReference>
<evidence type="ECO:0000256" key="4">
    <source>
        <dbReference type="ARBA" id="ARBA00022777"/>
    </source>
</evidence>
<dbReference type="Proteomes" id="UP001295684">
    <property type="component" value="Unassembled WGS sequence"/>
</dbReference>
<reference evidence="9" key="1">
    <citation type="submission" date="2023-07" db="EMBL/GenBank/DDBJ databases">
        <authorList>
            <consortium name="AG Swart"/>
            <person name="Singh M."/>
            <person name="Singh A."/>
            <person name="Seah K."/>
            <person name="Emmerich C."/>
        </authorList>
    </citation>
    <scope>NUCLEOTIDE SEQUENCE</scope>
    <source>
        <strain evidence="9">DP1</strain>
    </source>
</reference>
<keyword evidence="3 6" id="KW-0547">Nucleotide-binding</keyword>
<dbReference type="PROSITE" id="PS00108">
    <property type="entry name" value="PROTEIN_KINASE_ST"/>
    <property type="match status" value="1"/>
</dbReference>
<evidence type="ECO:0000313" key="9">
    <source>
        <dbReference type="EMBL" id="CAI2358769.1"/>
    </source>
</evidence>
<evidence type="ECO:0000256" key="6">
    <source>
        <dbReference type="PROSITE-ProRule" id="PRU10141"/>
    </source>
</evidence>
<dbReference type="PANTHER" id="PTHR24055">
    <property type="entry name" value="MITOGEN-ACTIVATED PROTEIN KINASE"/>
    <property type="match status" value="1"/>
</dbReference>
<keyword evidence="2" id="KW-0808">Transferase</keyword>
<keyword evidence="4" id="KW-0418">Kinase</keyword>
<accession>A0AAD1X2T2</accession>
<dbReference type="SUPFAM" id="SSF56112">
    <property type="entry name" value="Protein kinase-like (PK-like)"/>
    <property type="match status" value="1"/>
</dbReference>
<dbReference type="InterPro" id="IPR011009">
    <property type="entry name" value="Kinase-like_dom_sf"/>
</dbReference>
<dbReference type="Pfam" id="PF00069">
    <property type="entry name" value="Pkinase"/>
    <property type="match status" value="1"/>
</dbReference>
<gene>
    <name evidence="9" type="ORF">ECRASSUSDP1_LOCUS52</name>
</gene>
<evidence type="ECO:0000256" key="1">
    <source>
        <dbReference type="ARBA" id="ARBA00022527"/>
    </source>
</evidence>
<dbReference type="PROSITE" id="PS00107">
    <property type="entry name" value="PROTEIN_KINASE_ATP"/>
    <property type="match status" value="1"/>
</dbReference>